<keyword evidence="10 11" id="KW-0143">Chaperone</keyword>
<protein>
    <recommendedName>
        <fullName evidence="11">Lipase chaperone</fullName>
    </recommendedName>
    <alternativeName>
        <fullName evidence="11">Lipase activator protein</fullName>
    </alternativeName>
    <alternativeName>
        <fullName evidence="11">Lipase foldase</fullName>
    </alternativeName>
    <alternativeName>
        <fullName evidence="11">Lipase helper protein</fullName>
    </alternativeName>
    <alternativeName>
        <fullName evidence="11">Lipase modulator</fullName>
    </alternativeName>
</protein>
<keyword evidence="12" id="KW-0732">Signal</keyword>
<dbReference type="RefSeq" id="WP_052717324.1">
    <property type="nucleotide sequence ID" value="NZ_CP017707.1"/>
</dbReference>
<evidence type="ECO:0000256" key="9">
    <source>
        <dbReference type="ARBA" id="ARBA00023136"/>
    </source>
</evidence>
<dbReference type="NCBIfam" id="NF002334">
    <property type="entry name" value="PRK01294.1-2"/>
    <property type="match status" value="1"/>
</dbReference>
<dbReference type="GO" id="GO:0006457">
    <property type="term" value="P:protein folding"/>
    <property type="evidence" value="ECO:0007669"/>
    <property type="project" value="UniProtKB-UniRule"/>
</dbReference>
<evidence type="ECO:0000256" key="5">
    <source>
        <dbReference type="ARBA" id="ARBA00022692"/>
    </source>
</evidence>
<comment type="similarity">
    <text evidence="2 11">Belongs to the lipase chaperone family.</text>
</comment>
<dbReference type="InterPro" id="IPR004961">
    <property type="entry name" value="Lipase_chaperone"/>
</dbReference>
<evidence type="ECO:0000256" key="7">
    <source>
        <dbReference type="ARBA" id="ARBA00022989"/>
    </source>
</evidence>
<keyword evidence="6 11" id="KW-0442">Lipid degradation</keyword>
<keyword evidence="9 11" id="KW-0472">Membrane</keyword>
<evidence type="ECO:0000256" key="12">
    <source>
        <dbReference type="SAM" id="SignalP"/>
    </source>
</evidence>
<keyword evidence="5 11" id="KW-0812">Transmembrane</keyword>
<evidence type="ECO:0000256" key="4">
    <source>
        <dbReference type="ARBA" id="ARBA00022519"/>
    </source>
</evidence>
<organism evidence="13 14">
    <name type="scientific">Chromobacterium vaccinii</name>
    <dbReference type="NCBI Taxonomy" id="1108595"/>
    <lineage>
        <taxon>Bacteria</taxon>
        <taxon>Pseudomonadati</taxon>
        <taxon>Pseudomonadota</taxon>
        <taxon>Betaproteobacteria</taxon>
        <taxon>Neisseriales</taxon>
        <taxon>Chromobacteriaceae</taxon>
        <taxon>Chromobacterium</taxon>
    </lineage>
</organism>
<feature type="chain" id="PRO_5009443079" description="Lipase chaperone" evidence="12">
    <location>
        <begin position="26"/>
        <end position="303"/>
    </location>
</feature>
<dbReference type="GO" id="GO:0005886">
    <property type="term" value="C:plasma membrane"/>
    <property type="evidence" value="ECO:0007669"/>
    <property type="project" value="UniProtKB-SubCell"/>
</dbReference>
<evidence type="ECO:0000256" key="8">
    <source>
        <dbReference type="ARBA" id="ARBA00023098"/>
    </source>
</evidence>
<gene>
    <name evidence="11" type="primary">lifO</name>
    <name evidence="13" type="ORF">BKX93_04105</name>
</gene>
<dbReference type="AlphaFoldDB" id="A0A1D9LDC1"/>
<name>A0A1D9LDC1_9NEIS</name>
<dbReference type="HAMAP" id="MF_00790">
    <property type="entry name" value="Lipase_chap"/>
    <property type="match status" value="1"/>
</dbReference>
<evidence type="ECO:0000256" key="10">
    <source>
        <dbReference type="ARBA" id="ARBA00023186"/>
    </source>
</evidence>
<evidence type="ECO:0000256" key="2">
    <source>
        <dbReference type="ARBA" id="ARBA00010358"/>
    </source>
</evidence>
<sequence length="303" mass="32942">MRRLGLTLAAACAALLAWWAWPDGAQPEAAAARQAARGGFAASLVGTRPDGAAAETGGKLVVDQQLRQLFDYYLATLGERDLAAIRTELRSQLKRALGGGALTQAMGLFDRYVAYKRSLAGKEAAAAANLPRRLELVQAARRQYFSQLELDGLFGDEDRYDDFTARRLAIEANPALSAADKQRMVAQLESRLPSALRAAREEPVKHLALADAEARLKQGGGGEQQLYQLRAGMVGQAAADRLGELDREQAGWQKRLDDFKSERTAILANGGLSAQQRQQAVAQLQSQRFSPQEALRLPAYLPN</sequence>
<evidence type="ECO:0000256" key="1">
    <source>
        <dbReference type="ARBA" id="ARBA00004383"/>
    </source>
</evidence>
<evidence type="ECO:0000313" key="14">
    <source>
        <dbReference type="Proteomes" id="UP000178776"/>
    </source>
</evidence>
<keyword evidence="3 11" id="KW-1003">Cell membrane</keyword>
<dbReference type="KEGG" id="cvc:BKX93_04105"/>
<keyword evidence="8 11" id="KW-0443">Lipid metabolism</keyword>
<evidence type="ECO:0000256" key="3">
    <source>
        <dbReference type="ARBA" id="ARBA00022475"/>
    </source>
</evidence>
<keyword evidence="4 11" id="KW-0997">Cell inner membrane</keyword>
<comment type="function">
    <text evidence="11">May be involved in the folding of the extracellular lipase during its passage through the periplasm.</text>
</comment>
<dbReference type="EMBL" id="CP017707">
    <property type="protein sequence ID" value="AOZ49263.1"/>
    <property type="molecule type" value="Genomic_DNA"/>
</dbReference>
<evidence type="ECO:0000256" key="6">
    <source>
        <dbReference type="ARBA" id="ARBA00022963"/>
    </source>
</evidence>
<reference evidence="13 14" key="1">
    <citation type="submission" date="2016-10" db="EMBL/GenBank/DDBJ databases">
        <title>Chromobacterium muskegensis sp. nov., an insecticidal bacterium isolated from Sphagnum bogs.</title>
        <authorList>
            <person name="Sparks M.E."/>
            <person name="Blackburn M.B."/>
            <person name="Gundersen-Rindal D.E."/>
            <person name="Mitchell A."/>
            <person name="Farrar R."/>
            <person name="Kuhar D."/>
        </authorList>
    </citation>
    <scope>NUCLEOTIDE SEQUENCE [LARGE SCALE GENOMIC DNA]</scope>
    <source>
        <strain evidence="13 14">21-1</strain>
    </source>
</reference>
<evidence type="ECO:0000256" key="11">
    <source>
        <dbReference type="HAMAP-Rule" id="MF_00790"/>
    </source>
</evidence>
<accession>A0A1D9LDC1</accession>
<proteinExistence type="inferred from homology"/>
<dbReference type="GO" id="GO:0051082">
    <property type="term" value="F:unfolded protein binding"/>
    <property type="evidence" value="ECO:0007669"/>
    <property type="project" value="UniProtKB-UniRule"/>
</dbReference>
<dbReference type="GO" id="GO:0016042">
    <property type="term" value="P:lipid catabolic process"/>
    <property type="evidence" value="ECO:0007669"/>
    <property type="project" value="UniProtKB-UniRule"/>
</dbReference>
<dbReference type="Pfam" id="PF03280">
    <property type="entry name" value="Lipase_chap"/>
    <property type="match status" value="1"/>
</dbReference>
<evidence type="ECO:0000313" key="13">
    <source>
        <dbReference type="EMBL" id="AOZ49263.1"/>
    </source>
</evidence>
<dbReference type="GeneID" id="68840392"/>
<dbReference type="STRING" id="1108595.BKX93_04105"/>
<keyword evidence="7 11" id="KW-1133">Transmembrane helix</keyword>
<feature type="signal peptide" evidence="12">
    <location>
        <begin position="1"/>
        <end position="25"/>
    </location>
</feature>
<comment type="subcellular location">
    <subcellularLocation>
        <location evidence="1">Cell inner membrane</location>
        <topology evidence="1">Single-pass membrane protein</topology>
        <orientation evidence="1">Periplasmic side</orientation>
    </subcellularLocation>
</comment>
<dbReference type="Proteomes" id="UP000178776">
    <property type="component" value="Chromosome"/>
</dbReference>
<dbReference type="SUPFAM" id="SSF158855">
    <property type="entry name" value="Lipase chaperone-like"/>
    <property type="match status" value="1"/>
</dbReference>